<dbReference type="AlphaFoldDB" id="A0A9W9Y3S4"/>
<feature type="compositionally biased region" description="Polar residues" evidence="1">
    <location>
        <begin position="63"/>
        <end position="80"/>
    </location>
</feature>
<sequence length="80" mass="8775">MDSRAIAWKIGIMADKAAYGIFMFQLLVTAIQPRPGALQELQAELAVKTPEYGNPFEVIGPTTMKNITPNNGPDQQARQT</sequence>
<dbReference type="EMBL" id="JAPWDS010000001">
    <property type="protein sequence ID" value="KAJ5519591.1"/>
    <property type="molecule type" value="Genomic_DNA"/>
</dbReference>
<evidence type="ECO:0000256" key="1">
    <source>
        <dbReference type="SAM" id="MobiDB-lite"/>
    </source>
</evidence>
<gene>
    <name evidence="2" type="ORF">N7463_000044</name>
</gene>
<protein>
    <submittedName>
        <fullName evidence="2">Uncharacterized protein</fullName>
    </submittedName>
</protein>
<reference evidence="2" key="2">
    <citation type="journal article" date="2023" name="IMA Fungus">
        <title>Comparative genomic study of the Penicillium genus elucidates a diverse pangenome and 15 lateral gene transfer events.</title>
        <authorList>
            <person name="Petersen C."/>
            <person name="Sorensen T."/>
            <person name="Nielsen M.R."/>
            <person name="Sondergaard T.E."/>
            <person name="Sorensen J.L."/>
            <person name="Fitzpatrick D.A."/>
            <person name="Frisvad J.C."/>
            <person name="Nielsen K.L."/>
        </authorList>
    </citation>
    <scope>NUCLEOTIDE SEQUENCE</scope>
    <source>
        <strain evidence="2">IBT 29495</strain>
    </source>
</reference>
<dbReference type="Proteomes" id="UP001149954">
    <property type="component" value="Unassembled WGS sequence"/>
</dbReference>
<feature type="region of interest" description="Disordered" evidence="1">
    <location>
        <begin position="58"/>
        <end position="80"/>
    </location>
</feature>
<name>A0A9W9Y3S4_9EURO</name>
<keyword evidence="3" id="KW-1185">Reference proteome</keyword>
<accession>A0A9W9Y3S4</accession>
<evidence type="ECO:0000313" key="2">
    <source>
        <dbReference type="EMBL" id="KAJ5519591.1"/>
    </source>
</evidence>
<organism evidence="2 3">
    <name type="scientific">Penicillium fimorum</name>
    <dbReference type="NCBI Taxonomy" id="1882269"/>
    <lineage>
        <taxon>Eukaryota</taxon>
        <taxon>Fungi</taxon>
        <taxon>Dikarya</taxon>
        <taxon>Ascomycota</taxon>
        <taxon>Pezizomycotina</taxon>
        <taxon>Eurotiomycetes</taxon>
        <taxon>Eurotiomycetidae</taxon>
        <taxon>Eurotiales</taxon>
        <taxon>Aspergillaceae</taxon>
        <taxon>Penicillium</taxon>
    </lineage>
</organism>
<comment type="caution">
    <text evidence="2">The sequence shown here is derived from an EMBL/GenBank/DDBJ whole genome shotgun (WGS) entry which is preliminary data.</text>
</comment>
<evidence type="ECO:0000313" key="3">
    <source>
        <dbReference type="Proteomes" id="UP001149954"/>
    </source>
</evidence>
<reference evidence="2" key="1">
    <citation type="submission" date="2022-12" db="EMBL/GenBank/DDBJ databases">
        <authorList>
            <person name="Petersen C."/>
        </authorList>
    </citation>
    <scope>NUCLEOTIDE SEQUENCE</scope>
    <source>
        <strain evidence="2">IBT 29495</strain>
    </source>
</reference>
<proteinExistence type="predicted"/>